<feature type="transmembrane region" description="Helical" evidence="1">
    <location>
        <begin position="12"/>
        <end position="32"/>
    </location>
</feature>
<dbReference type="EMBL" id="JAOUSE010000009">
    <property type="protein sequence ID" value="MCU9593819.1"/>
    <property type="molecule type" value="Genomic_DNA"/>
</dbReference>
<dbReference type="RefSeq" id="WP_263061230.1">
    <property type="nucleotide sequence ID" value="NZ_JAOUSE010000009.1"/>
</dbReference>
<dbReference type="SUPFAM" id="SSF81442">
    <property type="entry name" value="Cytochrome c oxidase subunit I-like"/>
    <property type="match status" value="1"/>
</dbReference>
<name>A0ABT2WGL0_9BACI</name>
<sequence length="139" mass="14898">MSSTQGGFMGAKWIKLSVLYLVFGIGVGLFMSLTLKLNWGSAHAHVNLVGFATTAIFGIIYSIYPSASKNSLGKVHFWLHHLGVPVFLLSVFLVQVPGMLDTAHILTYLGGGAFGLGVIVFIINALKNIDESSVMKNGK</sequence>
<accession>A0ABT2WGL0</accession>
<feature type="transmembrane region" description="Helical" evidence="1">
    <location>
        <begin position="75"/>
        <end position="93"/>
    </location>
</feature>
<keyword evidence="3" id="KW-1185">Reference proteome</keyword>
<organism evidence="2 3">
    <name type="scientific">Pallidibacillus thermolactis</name>
    <dbReference type="NCBI Taxonomy" id="251051"/>
    <lineage>
        <taxon>Bacteria</taxon>
        <taxon>Bacillati</taxon>
        <taxon>Bacillota</taxon>
        <taxon>Bacilli</taxon>
        <taxon>Bacillales</taxon>
        <taxon>Bacillaceae</taxon>
        <taxon>Pallidibacillus</taxon>
    </lineage>
</organism>
<dbReference type="Gene3D" id="1.20.210.10">
    <property type="entry name" value="Cytochrome c oxidase-like, subunit I domain"/>
    <property type="match status" value="1"/>
</dbReference>
<evidence type="ECO:0000313" key="3">
    <source>
        <dbReference type="Proteomes" id="UP001208656"/>
    </source>
</evidence>
<proteinExistence type="predicted"/>
<comment type="caution">
    <text evidence="2">The sequence shown here is derived from an EMBL/GenBank/DDBJ whole genome shotgun (WGS) entry which is preliminary data.</text>
</comment>
<evidence type="ECO:0000313" key="2">
    <source>
        <dbReference type="EMBL" id="MCU9593819.1"/>
    </source>
</evidence>
<keyword evidence="1" id="KW-0472">Membrane</keyword>
<dbReference type="InterPro" id="IPR036927">
    <property type="entry name" value="Cyt_c_oxase-like_su1_sf"/>
</dbReference>
<gene>
    <name evidence="2" type="ORF">OEV82_05050</name>
</gene>
<evidence type="ECO:0000256" key="1">
    <source>
        <dbReference type="SAM" id="Phobius"/>
    </source>
</evidence>
<reference evidence="2 3" key="1">
    <citation type="submission" date="2022-10" db="EMBL/GenBank/DDBJ databases">
        <title>Description of Fervidibacillus gen. nov. in the family Fervidibacillaceae fam. nov. with two species, Fervidibacillus albus sp. nov., and Fervidibacillus halotolerans sp. nov., isolated from tidal flat sediments.</title>
        <authorList>
            <person name="Kwon K.K."/>
            <person name="Yang S.-H."/>
        </authorList>
    </citation>
    <scope>NUCLEOTIDE SEQUENCE [LARGE SCALE GENOMIC DNA]</scope>
    <source>
        <strain evidence="2 3">DSM 23332</strain>
    </source>
</reference>
<keyword evidence="1" id="KW-1133">Transmembrane helix</keyword>
<dbReference type="Proteomes" id="UP001208656">
    <property type="component" value="Unassembled WGS sequence"/>
</dbReference>
<protein>
    <recommendedName>
        <fullName evidence="4">Cytochrome-c oxidase</fullName>
    </recommendedName>
</protein>
<feature type="transmembrane region" description="Helical" evidence="1">
    <location>
        <begin position="105"/>
        <end position="126"/>
    </location>
</feature>
<feature type="transmembrane region" description="Helical" evidence="1">
    <location>
        <begin position="44"/>
        <end position="63"/>
    </location>
</feature>
<keyword evidence="1" id="KW-0812">Transmembrane</keyword>
<evidence type="ECO:0008006" key="4">
    <source>
        <dbReference type="Google" id="ProtNLM"/>
    </source>
</evidence>